<dbReference type="RefSeq" id="WP_252576652.1">
    <property type="nucleotide sequence ID" value="NZ_CP099397.1"/>
</dbReference>
<dbReference type="GeneID" id="300082182"/>
<accession>A0ABY5A1V2</accession>
<keyword evidence="1" id="KW-0540">Nuclease</keyword>
<proteinExistence type="predicted"/>
<dbReference type="InterPro" id="IPR019072">
    <property type="entry name" value="Restrct_endonuc_II_XamI"/>
</dbReference>
<gene>
    <name evidence="1" type="ORF">L1F06_014400</name>
</gene>
<dbReference type="EC" id="3.1.21.-" evidence="1"/>
<dbReference type="EMBL" id="CP099397">
    <property type="protein sequence ID" value="USR37867.1"/>
    <property type="molecule type" value="Genomic_DNA"/>
</dbReference>
<name>A0ABY5A1V2_9GAMM</name>
<protein>
    <submittedName>
        <fullName evidence="1">XamI family restriction endonuclease</fullName>
        <ecNumber evidence="1">3.1.21.-</ecNumber>
    </submittedName>
</protein>
<reference evidence="1" key="1">
    <citation type="submission" date="2022-06" db="EMBL/GenBank/DDBJ databases">
        <title>Complete genome of Pseudomonas hydrolytica DSWY01T.</title>
        <authorList>
            <person name="Jung J."/>
            <person name="Jeon C.O."/>
        </authorList>
    </citation>
    <scope>NUCLEOTIDE SEQUENCE</scope>
    <source>
        <strain evidence="1">DSWY01</strain>
    </source>
</reference>
<evidence type="ECO:0000313" key="1">
    <source>
        <dbReference type="EMBL" id="USR37867.1"/>
    </source>
</evidence>
<evidence type="ECO:0000313" key="2">
    <source>
        <dbReference type="Proteomes" id="UP001054897"/>
    </source>
</evidence>
<keyword evidence="2" id="KW-1185">Reference proteome</keyword>
<keyword evidence="1" id="KW-0378">Hydrolase</keyword>
<dbReference type="Proteomes" id="UP001054897">
    <property type="component" value="Chromosome"/>
</dbReference>
<dbReference type="GO" id="GO:0016787">
    <property type="term" value="F:hydrolase activity"/>
    <property type="evidence" value="ECO:0007669"/>
    <property type="project" value="UniProtKB-KW"/>
</dbReference>
<keyword evidence="1" id="KW-0255">Endonuclease</keyword>
<organism evidence="1 2">
    <name type="scientific">Ectopseudomonas hydrolytica</name>
    <dbReference type="NCBI Taxonomy" id="2493633"/>
    <lineage>
        <taxon>Bacteria</taxon>
        <taxon>Pseudomonadati</taxon>
        <taxon>Pseudomonadota</taxon>
        <taxon>Gammaproteobacteria</taxon>
        <taxon>Pseudomonadales</taxon>
        <taxon>Pseudomonadaceae</taxon>
        <taxon>Ectopseudomonas</taxon>
    </lineage>
</organism>
<dbReference type="GO" id="GO:0004519">
    <property type="term" value="F:endonuclease activity"/>
    <property type="evidence" value="ECO:0007669"/>
    <property type="project" value="UniProtKB-KW"/>
</dbReference>
<dbReference type="Pfam" id="PF09572">
    <property type="entry name" value="RE_XamI"/>
    <property type="match status" value="1"/>
</dbReference>
<sequence>MYNQWFLDFSPQTFLKTRVTATKIVEDSLKATNYLRNISPAIFKAYPGILSTLRMSTCPPIAVDRLIGLSGVTPSLVKGMELEQRLPLRMNRDQLDQELGQIGAIIERMADPEIFSWLRSGLEPTEREVHRAATIIADRLCAAQANPIIRNEQEKRQLLEIKKWLEARGYTEVQLGDRVDFRSMQNGTFSFRLNVVVGDANPVNIPVDAVIMPRNAQPGQFPLLVEAKSAGDFTNTNKRRKEEATKMIQLRGKYGAKIKFILFLCGYFGTSYLKYEADEGIDWVWEHRIDDLAGFGL</sequence>